<sequence>MSISPKDFWNRRWNRAVSRMFHRFMFSKVSAKKGKQAKHQSFLMSSPTVCGLGVFFVSGLFHDFMIAAATRILTFEMTLFFMIHGIAVALEVNLFRKRIPPYSMTSRILCQVLTILFFVTTGRLFLSPILQNQVFLRIANWF</sequence>
<keyword evidence="11" id="KW-1185">Reference proteome</keyword>
<dbReference type="InterPro" id="IPR032805">
    <property type="entry name" value="Wax_synthase_dom"/>
</dbReference>
<protein>
    <recommendedName>
        <fullName evidence="9">Wax synthase domain-containing protein</fullName>
    </recommendedName>
</protein>
<evidence type="ECO:0000259" key="9">
    <source>
        <dbReference type="Pfam" id="PF13813"/>
    </source>
</evidence>
<evidence type="ECO:0000256" key="2">
    <source>
        <dbReference type="ARBA" id="ARBA00005179"/>
    </source>
</evidence>
<proteinExistence type="inferred from homology"/>
<comment type="pathway">
    <text evidence="2">Secondary metabolite biosynthesis.</text>
</comment>
<evidence type="ECO:0000256" key="7">
    <source>
        <dbReference type="ARBA" id="ARBA00023136"/>
    </source>
</evidence>
<keyword evidence="5 8" id="KW-0812">Transmembrane</keyword>
<feature type="transmembrane region" description="Helical" evidence="8">
    <location>
        <begin position="108"/>
        <end position="126"/>
    </location>
</feature>
<dbReference type="Proteomes" id="UP000253551">
    <property type="component" value="Unassembled WGS sequence"/>
</dbReference>
<accession>A0A367IJF6</accession>
<dbReference type="AlphaFoldDB" id="A0A367IJF6"/>
<evidence type="ECO:0000256" key="4">
    <source>
        <dbReference type="ARBA" id="ARBA00022679"/>
    </source>
</evidence>
<dbReference type="GO" id="GO:0008374">
    <property type="term" value="F:O-acyltransferase activity"/>
    <property type="evidence" value="ECO:0007669"/>
    <property type="project" value="InterPro"/>
</dbReference>
<feature type="domain" description="Wax synthase" evidence="9">
    <location>
        <begin position="4"/>
        <end position="82"/>
    </location>
</feature>
<evidence type="ECO:0000313" key="10">
    <source>
        <dbReference type="EMBL" id="RCH77814.1"/>
    </source>
</evidence>
<comment type="subcellular location">
    <subcellularLocation>
        <location evidence="1">Membrane</location>
        <topology evidence="1">Multi-pass membrane protein</topology>
    </subcellularLocation>
</comment>
<dbReference type="PANTHER" id="PTHR31595:SF57">
    <property type="entry name" value="OS04G0481900 PROTEIN"/>
    <property type="match status" value="1"/>
</dbReference>
<dbReference type="Pfam" id="PF13813">
    <property type="entry name" value="MBOAT_2"/>
    <property type="match status" value="1"/>
</dbReference>
<dbReference type="OrthoDB" id="1077582at2759"/>
<dbReference type="GO" id="GO:0016020">
    <property type="term" value="C:membrane"/>
    <property type="evidence" value="ECO:0007669"/>
    <property type="project" value="UniProtKB-SubCell"/>
</dbReference>
<evidence type="ECO:0000256" key="3">
    <source>
        <dbReference type="ARBA" id="ARBA00007282"/>
    </source>
</evidence>
<evidence type="ECO:0000256" key="5">
    <source>
        <dbReference type="ARBA" id="ARBA00022692"/>
    </source>
</evidence>
<keyword evidence="4" id="KW-0808">Transferase</keyword>
<dbReference type="EMBL" id="PJQM01007713">
    <property type="protein sequence ID" value="RCH77814.1"/>
    <property type="molecule type" value="Genomic_DNA"/>
</dbReference>
<gene>
    <name evidence="10" type="ORF">CU098_003821</name>
</gene>
<comment type="caution">
    <text evidence="10">The sequence shown here is derived from an EMBL/GenBank/DDBJ whole genome shotgun (WGS) entry which is preliminary data.</text>
</comment>
<reference evidence="10 11" key="1">
    <citation type="journal article" date="2018" name="G3 (Bethesda)">
        <title>Phylogenetic and Phylogenomic Definition of Rhizopus Species.</title>
        <authorList>
            <person name="Gryganskyi A.P."/>
            <person name="Golan J."/>
            <person name="Dolatabadi S."/>
            <person name="Mondo S."/>
            <person name="Robb S."/>
            <person name="Idnurm A."/>
            <person name="Muszewska A."/>
            <person name="Steczkiewicz K."/>
            <person name="Masonjones S."/>
            <person name="Liao H.L."/>
            <person name="Gajdeczka M.T."/>
            <person name="Anike F."/>
            <person name="Vuek A."/>
            <person name="Anishchenko I.M."/>
            <person name="Voigt K."/>
            <person name="de Hoog G.S."/>
            <person name="Smith M.E."/>
            <person name="Heitman J."/>
            <person name="Vilgalys R."/>
            <person name="Stajich J.E."/>
        </authorList>
    </citation>
    <scope>NUCLEOTIDE SEQUENCE [LARGE SCALE GENOMIC DNA]</scope>
    <source>
        <strain evidence="10 11">LSU 92-RS-03</strain>
    </source>
</reference>
<dbReference type="GO" id="GO:0006629">
    <property type="term" value="P:lipid metabolic process"/>
    <property type="evidence" value="ECO:0007669"/>
    <property type="project" value="InterPro"/>
</dbReference>
<keyword evidence="7 8" id="KW-0472">Membrane</keyword>
<evidence type="ECO:0000313" key="11">
    <source>
        <dbReference type="Proteomes" id="UP000253551"/>
    </source>
</evidence>
<organism evidence="10 11">
    <name type="scientific">Rhizopus stolonifer</name>
    <name type="common">Rhizopus nigricans</name>
    <dbReference type="NCBI Taxonomy" id="4846"/>
    <lineage>
        <taxon>Eukaryota</taxon>
        <taxon>Fungi</taxon>
        <taxon>Fungi incertae sedis</taxon>
        <taxon>Mucoromycota</taxon>
        <taxon>Mucoromycotina</taxon>
        <taxon>Mucoromycetes</taxon>
        <taxon>Mucorales</taxon>
        <taxon>Mucorineae</taxon>
        <taxon>Rhizopodaceae</taxon>
        <taxon>Rhizopus</taxon>
    </lineage>
</organism>
<comment type="similarity">
    <text evidence="3">Belongs to the wax synthase family.</text>
</comment>
<evidence type="ECO:0000256" key="6">
    <source>
        <dbReference type="ARBA" id="ARBA00022989"/>
    </source>
</evidence>
<evidence type="ECO:0000256" key="8">
    <source>
        <dbReference type="SAM" id="Phobius"/>
    </source>
</evidence>
<dbReference type="STRING" id="4846.A0A367IJF6"/>
<feature type="transmembrane region" description="Helical" evidence="8">
    <location>
        <begin position="78"/>
        <end position="96"/>
    </location>
</feature>
<dbReference type="InterPro" id="IPR044851">
    <property type="entry name" value="Wax_synthase"/>
</dbReference>
<name>A0A367IJF6_RHIST</name>
<evidence type="ECO:0000256" key="1">
    <source>
        <dbReference type="ARBA" id="ARBA00004141"/>
    </source>
</evidence>
<keyword evidence="6 8" id="KW-1133">Transmembrane helix</keyword>
<dbReference type="PANTHER" id="PTHR31595">
    <property type="entry name" value="LONG-CHAIN-ALCOHOL O-FATTY-ACYLTRANSFERASE 3-RELATED"/>
    <property type="match status" value="1"/>
</dbReference>